<evidence type="ECO:0000256" key="3">
    <source>
        <dbReference type="ARBA" id="ARBA00022448"/>
    </source>
</evidence>
<accession>A0A133NIU1</accession>
<keyword evidence="3" id="KW-0813">Transport</keyword>
<evidence type="ECO:0000256" key="6">
    <source>
        <dbReference type="ARBA" id="ARBA00023136"/>
    </source>
</evidence>
<dbReference type="Gene3D" id="1.20.1600.10">
    <property type="entry name" value="Outer membrane efflux proteins (OEP)"/>
    <property type="match status" value="1"/>
</dbReference>
<dbReference type="Pfam" id="PF02321">
    <property type="entry name" value="OEP"/>
    <property type="match status" value="1"/>
</dbReference>
<evidence type="ECO:0000256" key="5">
    <source>
        <dbReference type="ARBA" id="ARBA00022692"/>
    </source>
</evidence>
<comment type="similarity">
    <text evidence="2">Belongs to the outer membrane factor (OMF) (TC 1.B.17) family.</text>
</comment>
<dbReference type="GO" id="GO:0015288">
    <property type="term" value="F:porin activity"/>
    <property type="evidence" value="ECO:0007669"/>
    <property type="project" value="TreeGrafter"/>
</dbReference>
<feature type="coiled-coil region" evidence="8">
    <location>
        <begin position="46"/>
        <end position="100"/>
    </location>
</feature>
<keyword evidence="6" id="KW-0472">Membrane</keyword>
<dbReference type="GO" id="GO:0015562">
    <property type="term" value="F:efflux transmembrane transporter activity"/>
    <property type="evidence" value="ECO:0007669"/>
    <property type="project" value="InterPro"/>
</dbReference>
<sequence>MGIHKLLLFTYWIQKKGVHTMKRKWNLFFCLLFLTSCSSVNKEASENSLLQELQNKEKETQEILKEQKLSLEEAIRLAKERNLELKMKELEKEIASIDKRTAFGNFLPKISAFYTRSFWEEPLSAQIDLPSSLGKFPMIGPLLPKEIHGRLLDQNYSVYGMQASMPIFAPATWFLYSARKKGEDIHSLVFDLTEKMITVKVIQQYYWILALKSEEKQLQASLQSAEQLLHNTKIALETQSILDWQYQKAEVYYKQKKLALEENRRDLKIANMNLLLTLNLSPFSEIYLEDANLSTKKPLLNYEEVVYQSLLHSQALEIQNKMIEVEKEKVKISLSRFLPIVGLQGFYGEHSFSLLTSPHYLFGILGGVFSVFNGFQDISAYQKAKIEQQKAIIKREQLMLQTIAETTNVYQKLQSSLEEQEIAQGNLKAENGKFYQKEMEKKVGMIDELSYLQALQSYEEARSLNAKAEYQSAVLQEILDMLMEQGRFVKIREGEKNE</sequence>
<dbReference type="Proteomes" id="UP000070617">
    <property type="component" value="Unassembled WGS sequence"/>
</dbReference>
<dbReference type="InterPro" id="IPR003423">
    <property type="entry name" value="OMP_efflux"/>
</dbReference>
<name>A0A133NIU1_9FUSO</name>
<dbReference type="EMBL" id="LRPX01000021">
    <property type="protein sequence ID" value="KXA16167.1"/>
    <property type="molecule type" value="Genomic_DNA"/>
</dbReference>
<keyword evidence="4" id="KW-1134">Transmembrane beta strand</keyword>
<evidence type="ECO:0000256" key="7">
    <source>
        <dbReference type="ARBA" id="ARBA00023237"/>
    </source>
</evidence>
<dbReference type="InterPro" id="IPR051906">
    <property type="entry name" value="TolC-like"/>
</dbReference>
<evidence type="ECO:0000313" key="10">
    <source>
        <dbReference type="Proteomes" id="UP000070617"/>
    </source>
</evidence>
<evidence type="ECO:0000256" key="4">
    <source>
        <dbReference type="ARBA" id="ARBA00022452"/>
    </source>
</evidence>
<dbReference type="GO" id="GO:0009279">
    <property type="term" value="C:cell outer membrane"/>
    <property type="evidence" value="ECO:0007669"/>
    <property type="project" value="UniProtKB-SubCell"/>
</dbReference>
<keyword evidence="10" id="KW-1185">Reference proteome</keyword>
<organism evidence="9 10">
    <name type="scientific">Fusobacterium equinum</name>
    <dbReference type="NCBI Taxonomy" id="134605"/>
    <lineage>
        <taxon>Bacteria</taxon>
        <taxon>Fusobacteriati</taxon>
        <taxon>Fusobacteriota</taxon>
        <taxon>Fusobacteriia</taxon>
        <taxon>Fusobacteriales</taxon>
        <taxon>Fusobacteriaceae</taxon>
        <taxon>Fusobacterium</taxon>
    </lineage>
</organism>
<evidence type="ECO:0000313" key="9">
    <source>
        <dbReference type="EMBL" id="KXA16167.1"/>
    </source>
</evidence>
<reference evidence="10" key="1">
    <citation type="submission" date="2016-01" db="EMBL/GenBank/DDBJ databases">
        <authorList>
            <person name="Mitreva M."/>
            <person name="Pepin K.H."/>
            <person name="Mihindukulasuriya K.A."/>
            <person name="Fulton R."/>
            <person name="Fronick C."/>
            <person name="O'Laughlin M."/>
            <person name="Miner T."/>
            <person name="Herter B."/>
            <person name="Rosa B.A."/>
            <person name="Cordes M."/>
            <person name="Tomlinson C."/>
            <person name="Wollam A."/>
            <person name="Palsikar V.B."/>
            <person name="Mardis E.R."/>
            <person name="Wilson R.K."/>
        </authorList>
    </citation>
    <scope>NUCLEOTIDE SEQUENCE [LARGE SCALE GENOMIC DNA]</scope>
    <source>
        <strain evidence="10">CMW8396</strain>
    </source>
</reference>
<evidence type="ECO:0000256" key="8">
    <source>
        <dbReference type="SAM" id="Coils"/>
    </source>
</evidence>
<comment type="caution">
    <text evidence="9">The sequence shown here is derived from an EMBL/GenBank/DDBJ whole genome shotgun (WGS) entry which is preliminary data.</text>
</comment>
<dbReference type="PATRIC" id="fig|134605.3.peg.521"/>
<evidence type="ECO:0000256" key="2">
    <source>
        <dbReference type="ARBA" id="ARBA00007613"/>
    </source>
</evidence>
<dbReference type="GO" id="GO:1990281">
    <property type="term" value="C:efflux pump complex"/>
    <property type="evidence" value="ECO:0007669"/>
    <property type="project" value="TreeGrafter"/>
</dbReference>
<comment type="subcellular location">
    <subcellularLocation>
        <location evidence="1">Cell outer membrane</location>
    </subcellularLocation>
</comment>
<gene>
    <name evidence="9" type="ORF">HMPREF3206_00518</name>
</gene>
<dbReference type="AlphaFoldDB" id="A0A133NIU1"/>
<dbReference type="STRING" id="134605.HMPREF3206_00518"/>
<dbReference type="PANTHER" id="PTHR30026">
    <property type="entry name" value="OUTER MEMBRANE PROTEIN TOLC"/>
    <property type="match status" value="1"/>
</dbReference>
<evidence type="ECO:0000256" key="1">
    <source>
        <dbReference type="ARBA" id="ARBA00004442"/>
    </source>
</evidence>
<proteinExistence type="inferred from homology"/>
<keyword evidence="8" id="KW-0175">Coiled coil</keyword>
<dbReference type="PANTHER" id="PTHR30026:SF20">
    <property type="entry name" value="OUTER MEMBRANE PROTEIN TOLC"/>
    <property type="match status" value="1"/>
</dbReference>
<protein>
    <submittedName>
        <fullName evidence="9">Outer membrane efflux protein</fullName>
    </submittedName>
</protein>
<keyword evidence="7" id="KW-0998">Cell outer membrane</keyword>
<feature type="coiled-coil region" evidence="8">
    <location>
        <begin position="403"/>
        <end position="430"/>
    </location>
</feature>
<keyword evidence="5" id="KW-0812">Transmembrane</keyword>
<dbReference type="SUPFAM" id="SSF56954">
    <property type="entry name" value="Outer membrane efflux proteins (OEP)"/>
    <property type="match status" value="1"/>
</dbReference>